<feature type="domain" description="Exocyst complex subunit Exo70 C-terminal" evidence="4">
    <location>
        <begin position="256"/>
        <end position="610"/>
    </location>
</feature>
<organism evidence="5 6">
    <name type="scientific">Urochloa decumbens</name>
    <dbReference type="NCBI Taxonomy" id="240449"/>
    <lineage>
        <taxon>Eukaryota</taxon>
        <taxon>Viridiplantae</taxon>
        <taxon>Streptophyta</taxon>
        <taxon>Embryophyta</taxon>
        <taxon>Tracheophyta</taxon>
        <taxon>Spermatophyta</taxon>
        <taxon>Magnoliopsida</taxon>
        <taxon>Liliopsida</taxon>
        <taxon>Poales</taxon>
        <taxon>Poaceae</taxon>
        <taxon>PACMAD clade</taxon>
        <taxon>Panicoideae</taxon>
        <taxon>Panicodae</taxon>
        <taxon>Paniceae</taxon>
        <taxon>Melinidinae</taxon>
        <taxon>Urochloa</taxon>
    </lineage>
</organism>
<dbReference type="InterPro" id="IPR046364">
    <property type="entry name" value="Exo70_C"/>
</dbReference>
<keyword evidence="3" id="KW-0268">Exocytosis</keyword>
<dbReference type="InterPro" id="IPR016159">
    <property type="entry name" value="Cullin_repeat-like_dom_sf"/>
</dbReference>
<evidence type="ECO:0000313" key="6">
    <source>
        <dbReference type="Proteomes" id="UP001497457"/>
    </source>
</evidence>
<dbReference type="Gene3D" id="1.20.1280.170">
    <property type="entry name" value="Exocyst complex component Exo70"/>
    <property type="match status" value="2"/>
</dbReference>
<dbReference type="Pfam" id="PF03081">
    <property type="entry name" value="Exo70_C"/>
    <property type="match status" value="1"/>
</dbReference>
<name>A0ABC9E564_9POAL</name>
<comment type="similarity">
    <text evidence="1 3">Belongs to the EXO70 family.</text>
</comment>
<keyword evidence="3" id="KW-0653">Protein transport</keyword>
<protein>
    <recommendedName>
        <fullName evidence="3">Exocyst subunit Exo70 family protein</fullName>
    </recommendedName>
</protein>
<reference evidence="5 6" key="2">
    <citation type="submission" date="2024-10" db="EMBL/GenBank/DDBJ databases">
        <authorList>
            <person name="Ryan C."/>
        </authorList>
    </citation>
    <scope>NUCLEOTIDE SEQUENCE [LARGE SCALE GENOMIC DNA]</scope>
</reference>
<evidence type="ECO:0000256" key="3">
    <source>
        <dbReference type="RuleBase" id="RU365026"/>
    </source>
</evidence>
<evidence type="ECO:0000259" key="4">
    <source>
        <dbReference type="Pfam" id="PF03081"/>
    </source>
</evidence>
<sequence length="616" mass="68517">MKPYSGGTASVLAPAPAPAESLQVDYYTRWTIYRDSIRRVSVSGDLRRSPRFFLPVGDSASATGEEEGAYCWSSASSASFDTSARCSSVSLSSDSDLCFSGWGAAGPDGDDELRAIARQMVRDGYTKRLIRGFSAGGGGSGSSSSSAVHYEGLSSDPGSKELLLLGSWFSELDVEWTLHIQTGQGDRMQLHLEDGCASLQDLMGRWIKALKTMVQVFRFTQLDLRAKMKPAAAGVGNGIRHLMLLATGKMAEREQEMALAHSQFTQFAEVSLLRMLDFVEALADAALNNDHAAETLPGMLQVYTCVVDDSPTVLALFNEASSSTSTSMSDAMDGVFARKRDKLSDAIRSMLEKVRASFLRDSCSRVSLVEAGGVHKATMLMMNYVMLLSRNEGALSFVLHDSGTSCSVLDLIRDLISCLEKQLERAANLISDPGLRYIFLMNNCSFISKKLSSLLLPTWTLMEDYKIERPRKRDYRERLPPMQDYVNQADPNLRTKIETDSNMDGLVHIQSFIEAYLDVSWEPVMSCLNHGKPHFLRRGGVHYKFESEFWRTYDTQKLWKVPNPELRKRLRKAIIEKVISGYSKYLAERMAKGKSTSQPNNTTHELEQALKELFEG</sequence>
<evidence type="ECO:0000313" key="5">
    <source>
        <dbReference type="EMBL" id="CAL5051147.1"/>
    </source>
</evidence>
<comment type="function">
    <text evidence="3">Component of the exocyst complex.</text>
</comment>
<gene>
    <name evidence="5" type="ORF">URODEC1_LOCUS91963</name>
</gene>
<dbReference type="GO" id="GO:0015031">
    <property type="term" value="P:protein transport"/>
    <property type="evidence" value="ECO:0007669"/>
    <property type="project" value="UniProtKB-KW"/>
</dbReference>
<keyword evidence="6" id="KW-1185">Reference proteome</keyword>
<dbReference type="Proteomes" id="UP001497457">
    <property type="component" value="Chromosome 36b"/>
</dbReference>
<dbReference type="PANTHER" id="PTHR12542">
    <property type="entry name" value="EXOCYST COMPLEX PROTEIN EXO70"/>
    <property type="match status" value="1"/>
</dbReference>
<accession>A0ABC9E564</accession>
<dbReference type="SUPFAM" id="SSF74788">
    <property type="entry name" value="Cullin repeat-like"/>
    <property type="match status" value="1"/>
</dbReference>
<dbReference type="EMBL" id="OZ075146">
    <property type="protein sequence ID" value="CAL5051147.1"/>
    <property type="molecule type" value="Genomic_DNA"/>
</dbReference>
<evidence type="ECO:0000256" key="2">
    <source>
        <dbReference type="ARBA" id="ARBA00022448"/>
    </source>
</evidence>
<dbReference type="InterPro" id="IPR004140">
    <property type="entry name" value="Exo70"/>
</dbReference>
<evidence type="ECO:0000256" key="1">
    <source>
        <dbReference type="ARBA" id="ARBA00006756"/>
    </source>
</evidence>
<dbReference type="PANTHER" id="PTHR12542:SF40">
    <property type="entry name" value="EXOCYST SUBUNIT EXO70 FAMILY PROTEIN"/>
    <property type="match status" value="1"/>
</dbReference>
<reference evidence="6" key="1">
    <citation type="submission" date="2024-06" db="EMBL/GenBank/DDBJ databases">
        <authorList>
            <person name="Ryan C."/>
        </authorList>
    </citation>
    <scope>NUCLEOTIDE SEQUENCE [LARGE SCALE GENOMIC DNA]</scope>
</reference>
<dbReference type="GO" id="GO:0006887">
    <property type="term" value="P:exocytosis"/>
    <property type="evidence" value="ECO:0007669"/>
    <property type="project" value="UniProtKB-KW"/>
</dbReference>
<keyword evidence="2 3" id="KW-0813">Transport</keyword>
<proteinExistence type="inferred from homology"/>
<dbReference type="AlphaFoldDB" id="A0ABC9E564"/>